<evidence type="ECO:0000313" key="2">
    <source>
        <dbReference type="EMBL" id="GAA5197479.1"/>
    </source>
</evidence>
<feature type="compositionally biased region" description="Basic and acidic residues" evidence="1">
    <location>
        <begin position="54"/>
        <end position="64"/>
    </location>
</feature>
<dbReference type="Proteomes" id="UP001501570">
    <property type="component" value="Unassembled WGS sequence"/>
</dbReference>
<feature type="compositionally biased region" description="Low complexity" evidence="1">
    <location>
        <begin position="28"/>
        <end position="47"/>
    </location>
</feature>
<protein>
    <submittedName>
        <fullName evidence="2">Uncharacterized protein</fullName>
    </submittedName>
</protein>
<dbReference type="EMBL" id="BAABJQ010000030">
    <property type="protein sequence ID" value="GAA5197479.1"/>
    <property type="molecule type" value="Genomic_DNA"/>
</dbReference>
<gene>
    <name evidence="2" type="ORF">GCM10023322_68790</name>
</gene>
<evidence type="ECO:0000313" key="3">
    <source>
        <dbReference type="Proteomes" id="UP001501570"/>
    </source>
</evidence>
<comment type="caution">
    <text evidence="2">The sequence shown here is derived from an EMBL/GenBank/DDBJ whole genome shotgun (WGS) entry which is preliminary data.</text>
</comment>
<reference evidence="3" key="1">
    <citation type="journal article" date="2019" name="Int. J. Syst. Evol. Microbiol.">
        <title>The Global Catalogue of Microorganisms (GCM) 10K type strain sequencing project: providing services to taxonomists for standard genome sequencing and annotation.</title>
        <authorList>
            <consortium name="The Broad Institute Genomics Platform"/>
            <consortium name="The Broad Institute Genome Sequencing Center for Infectious Disease"/>
            <person name="Wu L."/>
            <person name="Ma J."/>
        </authorList>
    </citation>
    <scope>NUCLEOTIDE SEQUENCE [LARGE SCALE GENOMIC DNA]</scope>
    <source>
        <strain evidence="3">JCM 18304</strain>
    </source>
</reference>
<accession>A0ABP9SMQ7</accession>
<feature type="region of interest" description="Disordered" evidence="1">
    <location>
        <begin position="1"/>
        <end position="64"/>
    </location>
</feature>
<sequence length="64" mass="7074">MRRPRTPVDDLITTEPAEPPKRRRRSLAELPAGPSAAAPAESGKPAPDISDEEFWAHMRGDVLR</sequence>
<keyword evidence="3" id="KW-1185">Reference proteome</keyword>
<organism evidence="2 3">
    <name type="scientific">Rugosimonospora acidiphila</name>
    <dbReference type="NCBI Taxonomy" id="556531"/>
    <lineage>
        <taxon>Bacteria</taxon>
        <taxon>Bacillati</taxon>
        <taxon>Actinomycetota</taxon>
        <taxon>Actinomycetes</taxon>
        <taxon>Micromonosporales</taxon>
        <taxon>Micromonosporaceae</taxon>
        <taxon>Rugosimonospora</taxon>
    </lineage>
</organism>
<name>A0ABP9SMQ7_9ACTN</name>
<proteinExistence type="predicted"/>
<evidence type="ECO:0000256" key="1">
    <source>
        <dbReference type="SAM" id="MobiDB-lite"/>
    </source>
</evidence>